<evidence type="ECO:0000313" key="3">
    <source>
        <dbReference type="Proteomes" id="UP000238007"/>
    </source>
</evidence>
<reference evidence="2 3" key="1">
    <citation type="submission" date="2018-03" db="EMBL/GenBank/DDBJ databases">
        <title>Genomic Encyclopedia of Archaeal and Bacterial Type Strains, Phase II (KMG-II): from individual species to whole genera.</title>
        <authorList>
            <person name="Goeker M."/>
        </authorList>
    </citation>
    <scope>NUCLEOTIDE SEQUENCE [LARGE SCALE GENOMIC DNA]</scope>
    <source>
        <strain evidence="2 3">DSM 101533</strain>
    </source>
</reference>
<dbReference type="RefSeq" id="WP_106356214.1">
    <property type="nucleotide sequence ID" value="NZ_PVTP01000004.1"/>
</dbReference>
<keyword evidence="3" id="KW-1185">Reference proteome</keyword>
<protein>
    <submittedName>
        <fullName evidence="2">Uncharacterized protein</fullName>
    </submittedName>
</protein>
<accession>A0A2T0VZX4</accession>
<name>A0A2T0VZX4_9RHOB</name>
<feature type="chain" id="PRO_5015399229" evidence="1">
    <location>
        <begin position="25"/>
        <end position="145"/>
    </location>
</feature>
<gene>
    <name evidence="2" type="ORF">CLV80_10419</name>
</gene>
<dbReference type="EMBL" id="PVTP01000004">
    <property type="protein sequence ID" value="PRY78057.1"/>
    <property type="molecule type" value="Genomic_DNA"/>
</dbReference>
<comment type="caution">
    <text evidence="2">The sequence shown here is derived from an EMBL/GenBank/DDBJ whole genome shotgun (WGS) entry which is preliminary data.</text>
</comment>
<feature type="signal peptide" evidence="1">
    <location>
        <begin position="1"/>
        <end position="24"/>
    </location>
</feature>
<sequence length="145" mass="15536">MPRLSVFSIFCVVVVFLFGSSAWANQDSRTIRNDGGGNVNEYLVDLSFAILSGEKIQIDGWCASACTLYLASTETCVTPNARLGFHAPRGGTDAENKEAARVIAARLPATLSAWYLKYGAELDGNRFVALTGAQIVDMGAANYCT</sequence>
<organism evidence="2 3">
    <name type="scientific">Yoonia maritima</name>
    <dbReference type="NCBI Taxonomy" id="1435347"/>
    <lineage>
        <taxon>Bacteria</taxon>
        <taxon>Pseudomonadati</taxon>
        <taxon>Pseudomonadota</taxon>
        <taxon>Alphaproteobacteria</taxon>
        <taxon>Rhodobacterales</taxon>
        <taxon>Paracoccaceae</taxon>
        <taxon>Yoonia</taxon>
    </lineage>
</organism>
<evidence type="ECO:0000256" key="1">
    <source>
        <dbReference type="SAM" id="SignalP"/>
    </source>
</evidence>
<keyword evidence="1" id="KW-0732">Signal</keyword>
<dbReference type="AlphaFoldDB" id="A0A2T0VZX4"/>
<proteinExistence type="predicted"/>
<dbReference type="Proteomes" id="UP000238007">
    <property type="component" value="Unassembled WGS sequence"/>
</dbReference>
<evidence type="ECO:0000313" key="2">
    <source>
        <dbReference type="EMBL" id="PRY78057.1"/>
    </source>
</evidence>
<dbReference type="OrthoDB" id="7774376at2"/>